<evidence type="ECO:0000313" key="2">
    <source>
        <dbReference type="Proteomes" id="UP000332594"/>
    </source>
</evidence>
<name>A0A6D1SE27_RAOTE</name>
<sequence length="122" mass="13394">MLMVRSSLYLLNVCGRLAFDFNGEAMRKFVIICYFEVDFVLKNIAFFVLVACASAILYGNLPAQRVLDCEQQGASEAVCLSAEWDSEKINPLPAYNPENLKAIAVLQATSQAEAAHTVAIKS</sequence>
<reference evidence="1 2" key="1">
    <citation type="submission" date="2019-03" db="EMBL/GenBank/DDBJ databases">
        <authorList>
            <consortium name="Pathogen Informatics"/>
        </authorList>
    </citation>
    <scope>NUCLEOTIDE SEQUENCE [LARGE SCALE GENOMIC DNA]</scope>
    <source>
        <strain evidence="1 2">NCTC13038</strain>
    </source>
</reference>
<protein>
    <submittedName>
        <fullName evidence="1">Uncharacterized protein</fullName>
    </submittedName>
</protein>
<organism evidence="1 2">
    <name type="scientific">Raoultella terrigena</name>
    <name type="common">Klebsiella terrigena</name>
    <dbReference type="NCBI Taxonomy" id="577"/>
    <lineage>
        <taxon>Bacteria</taxon>
        <taxon>Pseudomonadati</taxon>
        <taxon>Pseudomonadota</taxon>
        <taxon>Gammaproteobacteria</taxon>
        <taxon>Enterobacterales</taxon>
        <taxon>Enterobacteriaceae</taxon>
        <taxon>Klebsiella/Raoultella group</taxon>
        <taxon>Raoultella</taxon>
    </lineage>
</organism>
<dbReference type="AlphaFoldDB" id="A0A6D1SE27"/>
<accession>A0A6D1SE27</accession>
<proteinExistence type="predicted"/>
<dbReference type="EMBL" id="CAADJG010000002">
    <property type="protein sequence ID" value="VFS71926.1"/>
    <property type="molecule type" value="Genomic_DNA"/>
</dbReference>
<evidence type="ECO:0000313" key="1">
    <source>
        <dbReference type="EMBL" id="VFS71926.1"/>
    </source>
</evidence>
<dbReference type="Proteomes" id="UP000332594">
    <property type="component" value="Unassembled WGS sequence"/>
</dbReference>
<gene>
    <name evidence="1" type="ORF">NCTC13038_02453</name>
</gene>